<evidence type="ECO:0000256" key="1">
    <source>
        <dbReference type="ARBA" id="ARBA00015132"/>
    </source>
</evidence>
<gene>
    <name evidence="3" type="ORF">BQ8794_50298</name>
</gene>
<dbReference type="GO" id="GO:0016616">
    <property type="term" value="F:oxidoreductase activity, acting on the CH-OH group of donors, NAD or NADP as acceptor"/>
    <property type="evidence" value="ECO:0007669"/>
    <property type="project" value="InterPro"/>
</dbReference>
<proteinExistence type="predicted"/>
<name>A0A1R3VE71_9HYPH</name>
<keyword evidence="4" id="KW-1185">Reference proteome</keyword>
<dbReference type="Gene3D" id="3.40.50.720">
    <property type="entry name" value="NAD(P)-binding Rossmann-like Domain"/>
    <property type="match status" value="1"/>
</dbReference>
<dbReference type="SUPFAM" id="SSF51735">
    <property type="entry name" value="NAD(P)-binding Rossmann-fold domains"/>
    <property type="match status" value="1"/>
</dbReference>
<evidence type="ECO:0000313" key="3">
    <source>
        <dbReference type="EMBL" id="SIT58196.1"/>
    </source>
</evidence>
<dbReference type="AlphaFoldDB" id="A0A1R3VE71"/>
<accession>A0A1R3VE71</accession>
<dbReference type="InterPro" id="IPR036291">
    <property type="entry name" value="NAD(P)-bd_dom_sf"/>
</dbReference>
<reference evidence="4" key="1">
    <citation type="submission" date="2017-01" db="EMBL/GenBank/DDBJ databases">
        <authorList>
            <person name="Brunel B."/>
        </authorList>
    </citation>
    <scope>NUCLEOTIDE SEQUENCE [LARGE SCALE GENOMIC DNA]</scope>
</reference>
<organism evidence="3 4">
    <name type="scientific">Mesorhizobium prunaredense</name>
    <dbReference type="NCBI Taxonomy" id="1631249"/>
    <lineage>
        <taxon>Bacteria</taxon>
        <taxon>Pseudomonadati</taxon>
        <taxon>Pseudomonadota</taxon>
        <taxon>Alphaproteobacteria</taxon>
        <taxon>Hyphomicrobiales</taxon>
        <taxon>Phyllobacteriaceae</taxon>
        <taxon>Mesorhizobium</taxon>
    </lineage>
</organism>
<evidence type="ECO:0000313" key="4">
    <source>
        <dbReference type="Proteomes" id="UP000188388"/>
    </source>
</evidence>
<dbReference type="PANTHER" id="PTHR43750">
    <property type="entry name" value="UDP-GLUCOSE 6-DEHYDROGENASE TUAD"/>
    <property type="match status" value="1"/>
</dbReference>
<dbReference type="GO" id="GO:0051287">
    <property type="term" value="F:NAD binding"/>
    <property type="evidence" value="ECO:0007669"/>
    <property type="project" value="InterPro"/>
</dbReference>
<evidence type="ECO:0000259" key="2">
    <source>
        <dbReference type="Pfam" id="PF03721"/>
    </source>
</evidence>
<dbReference type="EMBL" id="FTPD01000045">
    <property type="protein sequence ID" value="SIT58196.1"/>
    <property type="molecule type" value="Genomic_DNA"/>
</dbReference>
<dbReference type="Pfam" id="PF03721">
    <property type="entry name" value="UDPG_MGDP_dh_N"/>
    <property type="match status" value="1"/>
</dbReference>
<dbReference type="Proteomes" id="UP000188388">
    <property type="component" value="Unassembled WGS sequence"/>
</dbReference>
<protein>
    <recommendedName>
        <fullName evidence="1">UDP-glucose 6-dehydrogenase</fullName>
    </recommendedName>
</protein>
<dbReference type="STRING" id="1631249.BQ8794_50298"/>
<dbReference type="InterPro" id="IPR001732">
    <property type="entry name" value="UDP-Glc/GDP-Man_DH_N"/>
</dbReference>
<feature type="domain" description="UDP-glucose/GDP-mannose dehydrogenase N-terminal" evidence="2">
    <location>
        <begin position="1"/>
        <end position="54"/>
    </location>
</feature>
<dbReference type="PANTHER" id="PTHR43750:SF3">
    <property type="entry name" value="UDP-GLUCOSE 6-DEHYDROGENASE TUAD"/>
    <property type="match status" value="1"/>
</dbReference>
<sequence length="104" mass="10783">MKIAIIGTGYVGLVSGTCFAAWGHQVACVDKNAQKIDGLVRGIVPIYEALRKRLASVFRPSVAPATTQHDNIPAARPHATGYAHRGQTAGAAHLEMAGGSGGTF</sequence>